<evidence type="ECO:0000256" key="1">
    <source>
        <dbReference type="ARBA" id="ARBA00010617"/>
    </source>
</evidence>
<evidence type="ECO:0000313" key="3">
    <source>
        <dbReference type="Proteomes" id="UP000184512"/>
    </source>
</evidence>
<keyword evidence="3" id="KW-1185">Reference proteome</keyword>
<dbReference type="Pfam" id="PF00067">
    <property type="entry name" value="p450"/>
    <property type="match status" value="1"/>
</dbReference>
<dbReference type="Gene3D" id="1.10.630.10">
    <property type="entry name" value="Cytochrome P450"/>
    <property type="match status" value="1"/>
</dbReference>
<organism evidence="2 3">
    <name type="scientific">Tessaracoccus bendigoensis DSM 12906</name>
    <dbReference type="NCBI Taxonomy" id="1123357"/>
    <lineage>
        <taxon>Bacteria</taxon>
        <taxon>Bacillati</taxon>
        <taxon>Actinomycetota</taxon>
        <taxon>Actinomycetes</taxon>
        <taxon>Propionibacteriales</taxon>
        <taxon>Propionibacteriaceae</taxon>
        <taxon>Tessaracoccus</taxon>
    </lineage>
</organism>
<dbReference type="PRINTS" id="PR00359">
    <property type="entry name" value="BP450"/>
</dbReference>
<dbReference type="OrthoDB" id="502624at2"/>
<dbReference type="GO" id="GO:0016705">
    <property type="term" value="F:oxidoreductase activity, acting on paired donors, with incorporation or reduction of molecular oxygen"/>
    <property type="evidence" value="ECO:0007669"/>
    <property type="project" value="InterPro"/>
</dbReference>
<dbReference type="SUPFAM" id="SSF48264">
    <property type="entry name" value="Cytochrome P450"/>
    <property type="match status" value="1"/>
</dbReference>
<dbReference type="RefSeq" id="WP_073186805.1">
    <property type="nucleotide sequence ID" value="NZ_FQZG01000020.1"/>
</dbReference>
<dbReference type="GO" id="GO:0004497">
    <property type="term" value="F:monooxygenase activity"/>
    <property type="evidence" value="ECO:0007669"/>
    <property type="project" value="InterPro"/>
</dbReference>
<gene>
    <name evidence="2" type="ORF">SAMN02745244_01381</name>
</gene>
<dbReference type="InterPro" id="IPR001128">
    <property type="entry name" value="Cyt_P450"/>
</dbReference>
<dbReference type="Proteomes" id="UP000184512">
    <property type="component" value="Unassembled WGS sequence"/>
</dbReference>
<dbReference type="InterPro" id="IPR036396">
    <property type="entry name" value="Cyt_P450_sf"/>
</dbReference>
<sequence>MNSWPDEVDPTGQDVRRLTDELRAGHTVARNARGEWVLLGYREVAEAARDAVTFSSAVSRFLQIPNALDGEEHAEARRVLDRYFEPDALEPFEATFRQVARTLVGQLPARIDAVADFGAVFAVRAQSAWLGWSADLEEPLLQWMRDNHAATRSGEGKRMVVVAEEFDAIIASVLAPRRVAPGDDVTSALMSDGWKGRAFTDEELVSILRNWTGGDLGSIALCVGVIVSRLATDAALQGRLRSGVSDAELDAVIDEVLRIDDPFITNRRRTTCPVHVAGVDIAEGQVVKLNWTSANRDESVFGTDRFDPVGHAAANLVYGTGPHVCPGRPLATMELRIAVQELLAVTSAIYPDEAGHEREVFPVGGFRSVHVRLQR</sequence>
<dbReference type="GO" id="GO:0020037">
    <property type="term" value="F:heme binding"/>
    <property type="evidence" value="ECO:0007669"/>
    <property type="project" value="InterPro"/>
</dbReference>
<dbReference type="PANTHER" id="PTHR46696:SF6">
    <property type="entry name" value="P450, PUTATIVE (EUROFUNG)-RELATED"/>
    <property type="match status" value="1"/>
</dbReference>
<dbReference type="AlphaFoldDB" id="A0A1M6F8W2"/>
<comment type="similarity">
    <text evidence="1">Belongs to the cytochrome P450 family.</text>
</comment>
<evidence type="ECO:0000313" key="2">
    <source>
        <dbReference type="EMBL" id="SHI94039.1"/>
    </source>
</evidence>
<proteinExistence type="inferred from homology"/>
<dbReference type="InterPro" id="IPR002397">
    <property type="entry name" value="Cyt_P450_B"/>
</dbReference>
<dbReference type="EMBL" id="FQZG01000020">
    <property type="protein sequence ID" value="SHI94039.1"/>
    <property type="molecule type" value="Genomic_DNA"/>
</dbReference>
<accession>A0A1M6F8W2</accession>
<dbReference type="PANTHER" id="PTHR46696">
    <property type="entry name" value="P450, PUTATIVE (EUROFUNG)-RELATED"/>
    <property type="match status" value="1"/>
</dbReference>
<reference evidence="2 3" key="1">
    <citation type="submission" date="2016-11" db="EMBL/GenBank/DDBJ databases">
        <authorList>
            <person name="Jaros S."/>
            <person name="Januszkiewicz K."/>
            <person name="Wedrychowicz H."/>
        </authorList>
    </citation>
    <scope>NUCLEOTIDE SEQUENCE [LARGE SCALE GENOMIC DNA]</scope>
    <source>
        <strain evidence="2 3">DSM 12906</strain>
    </source>
</reference>
<dbReference type="GO" id="GO:0005506">
    <property type="term" value="F:iron ion binding"/>
    <property type="evidence" value="ECO:0007669"/>
    <property type="project" value="InterPro"/>
</dbReference>
<name>A0A1M6F8W2_9ACTN</name>
<protein>
    <submittedName>
        <fullName evidence="2">Cytochrome P450</fullName>
    </submittedName>
</protein>
<dbReference type="STRING" id="1123357.SAMN02745244_01381"/>